<evidence type="ECO:0000313" key="2">
    <source>
        <dbReference type="EMBL" id="CAK0816195.1"/>
    </source>
</evidence>
<feature type="compositionally biased region" description="Basic and acidic residues" evidence="1">
    <location>
        <begin position="151"/>
        <end position="160"/>
    </location>
</feature>
<feature type="non-terminal residue" evidence="2">
    <location>
        <position position="377"/>
    </location>
</feature>
<gene>
    <name evidence="2" type="ORF">PCOR1329_LOCUS19231</name>
</gene>
<feature type="region of interest" description="Disordered" evidence="1">
    <location>
        <begin position="266"/>
        <end position="314"/>
    </location>
</feature>
<evidence type="ECO:0000256" key="1">
    <source>
        <dbReference type="SAM" id="MobiDB-lite"/>
    </source>
</evidence>
<feature type="region of interest" description="Disordered" evidence="1">
    <location>
        <begin position="88"/>
        <end position="189"/>
    </location>
</feature>
<sequence length="377" mass="40618">ATPGISWIEGGPCTPSVDDPELRADVAYEQAQEEEFGPMVDNDLNRGPPEEVAKARLVKRRANMSVDDLASARNLIKTKLGGEPELAAAARAGRKEHVASTQRARAGAPSQRQDANRGVAPVPPRKQLRPAAPLPRREGGDAGEGSDDSANEGHEGKIEVEGDAEAPADGAAREVPLGTRTAREGHERHEWRKWGRENSCRVITITAPWSGDGDFTVPRSTAAHAGGLRPARCRKVDRPGAPSIARGQLDEVDAVIARLGAWATPQQVHGELRGPAPGSPAQRAAHRRRAEDRKGQQTNRLHGPQERRDESKFNARAAEGVPADKQRFAAFEDEELPVTTGGSVKIAFALWPFIEFAAREIDSVNGFCAMSDFAPKI</sequence>
<evidence type="ECO:0000313" key="3">
    <source>
        <dbReference type="Proteomes" id="UP001189429"/>
    </source>
</evidence>
<protein>
    <submittedName>
        <fullName evidence="2">Uncharacterized protein</fullName>
    </submittedName>
</protein>
<accession>A0ABN9RDP4</accession>
<organism evidence="2 3">
    <name type="scientific">Prorocentrum cordatum</name>
    <dbReference type="NCBI Taxonomy" id="2364126"/>
    <lineage>
        <taxon>Eukaryota</taxon>
        <taxon>Sar</taxon>
        <taxon>Alveolata</taxon>
        <taxon>Dinophyceae</taxon>
        <taxon>Prorocentrales</taxon>
        <taxon>Prorocentraceae</taxon>
        <taxon>Prorocentrum</taxon>
    </lineage>
</organism>
<feature type="compositionally biased region" description="Basic and acidic residues" evidence="1">
    <location>
        <begin position="303"/>
        <end position="313"/>
    </location>
</feature>
<dbReference type="Proteomes" id="UP001189429">
    <property type="component" value="Unassembled WGS sequence"/>
</dbReference>
<reference evidence="2" key="1">
    <citation type="submission" date="2023-10" db="EMBL/GenBank/DDBJ databases">
        <authorList>
            <person name="Chen Y."/>
            <person name="Shah S."/>
            <person name="Dougan E. K."/>
            <person name="Thang M."/>
            <person name="Chan C."/>
        </authorList>
    </citation>
    <scope>NUCLEOTIDE SEQUENCE [LARGE SCALE GENOMIC DNA]</scope>
</reference>
<proteinExistence type="predicted"/>
<name>A0ABN9RDP4_9DINO</name>
<keyword evidence="3" id="KW-1185">Reference proteome</keyword>
<feature type="non-terminal residue" evidence="2">
    <location>
        <position position="1"/>
    </location>
</feature>
<comment type="caution">
    <text evidence="2">The sequence shown here is derived from an EMBL/GenBank/DDBJ whole genome shotgun (WGS) entry which is preliminary data.</text>
</comment>
<dbReference type="EMBL" id="CAUYUJ010006120">
    <property type="protein sequence ID" value="CAK0816195.1"/>
    <property type="molecule type" value="Genomic_DNA"/>
</dbReference>